<comment type="caution">
    <text evidence="1">The sequence shown here is derived from an EMBL/GenBank/DDBJ whole genome shotgun (WGS) entry which is preliminary data.</text>
</comment>
<evidence type="ECO:0000313" key="1">
    <source>
        <dbReference type="EMBL" id="KAJ8867933.1"/>
    </source>
</evidence>
<sequence length="103" mass="11707">MLQAVQSTMLSRLEDGRNAEHDLTGYALITLEKRRHTRSAMQQVEERARASELLHLDEYRTLGRELDRLAELGELKAAKCLEWPEESCRATQLLNDGLAGKAE</sequence>
<dbReference type="Proteomes" id="UP001159363">
    <property type="component" value="Chromosome 14"/>
</dbReference>
<keyword evidence="2" id="KW-1185">Reference proteome</keyword>
<accession>A0ABQ9G6S0</accession>
<gene>
    <name evidence="1" type="ORF">PR048_031742</name>
</gene>
<protein>
    <submittedName>
        <fullName evidence="1">Uncharacterized protein</fullName>
    </submittedName>
</protein>
<organism evidence="1 2">
    <name type="scientific">Dryococelus australis</name>
    <dbReference type="NCBI Taxonomy" id="614101"/>
    <lineage>
        <taxon>Eukaryota</taxon>
        <taxon>Metazoa</taxon>
        <taxon>Ecdysozoa</taxon>
        <taxon>Arthropoda</taxon>
        <taxon>Hexapoda</taxon>
        <taxon>Insecta</taxon>
        <taxon>Pterygota</taxon>
        <taxon>Neoptera</taxon>
        <taxon>Polyneoptera</taxon>
        <taxon>Phasmatodea</taxon>
        <taxon>Verophasmatodea</taxon>
        <taxon>Anareolatae</taxon>
        <taxon>Phasmatidae</taxon>
        <taxon>Eurycanthinae</taxon>
        <taxon>Dryococelus</taxon>
    </lineage>
</organism>
<evidence type="ECO:0000313" key="2">
    <source>
        <dbReference type="Proteomes" id="UP001159363"/>
    </source>
</evidence>
<proteinExistence type="predicted"/>
<name>A0ABQ9G6S0_9NEOP</name>
<reference evidence="1 2" key="1">
    <citation type="submission" date="2023-02" db="EMBL/GenBank/DDBJ databases">
        <title>LHISI_Scaffold_Assembly.</title>
        <authorList>
            <person name="Stuart O.P."/>
            <person name="Cleave R."/>
            <person name="Magrath M.J.L."/>
            <person name="Mikheyev A.S."/>
        </authorList>
    </citation>
    <scope>NUCLEOTIDE SEQUENCE [LARGE SCALE GENOMIC DNA]</scope>
    <source>
        <strain evidence="1">Daus_M_001</strain>
        <tissue evidence="1">Leg muscle</tissue>
    </source>
</reference>
<dbReference type="EMBL" id="JARBHB010000015">
    <property type="protein sequence ID" value="KAJ8867933.1"/>
    <property type="molecule type" value="Genomic_DNA"/>
</dbReference>